<name>D8RK77_SELML</name>
<accession>D8RK77</accession>
<dbReference type="EMBL" id="GL377582">
    <property type="protein sequence ID" value="EFJ27395.1"/>
    <property type="molecule type" value="Genomic_DNA"/>
</dbReference>
<dbReference type="KEGG" id="smo:SELMODRAFT_412147"/>
<dbReference type="Proteomes" id="UP000001514">
    <property type="component" value="Unassembled WGS sequence"/>
</dbReference>
<protein>
    <submittedName>
        <fullName evidence="1">Uncharacterized protein</fullName>
    </submittedName>
</protein>
<dbReference type="AlphaFoldDB" id="D8RK77"/>
<dbReference type="InParanoid" id="D8RK77"/>
<organism evidence="2">
    <name type="scientific">Selaginella moellendorffii</name>
    <name type="common">Spikemoss</name>
    <dbReference type="NCBI Taxonomy" id="88036"/>
    <lineage>
        <taxon>Eukaryota</taxon>
        <taxon>Viridiplantae</taxon>
        <taxon>Streptophyta</taxon>
        <taxon>Embryophyta</taxon>
        <taxon>Tracheophyta</taxon>
        <taxon>Lycopodiopsida</taxon>
        <taxon>Selaginellales</taxon>
        <taxon>Selaginellaceae</taxon>
        <taxon>Selaginella</taxon>
    </lineage>
</organism>
<proteinExistence type="predicted"/>
<dbReference type="Gramene" id="EFJ27395">
    <property type="protein sequence ID" value="EFJ27395"/>
    <property type="gene ID" value="SELMODRAFT_412147"/>
</dbReference>
<dbReference type="HOGENOM" id="CLU_1087399_0_0_1"/>
<evidence type="ECO:0000313" key="1">
    <source>
        <dbReference type="EMBL" id="EFJ27395.1"/>
    </source>
</evidence>
<gene>
    <name evidence="1" type="ORF">SELMODRAFT_412147</name>
</gene>
<keyword evidence="2" id="KW-1185">Reference proteome</keyword>
<sequence>MKQYIAENTCEVVDPGEKSTHFLGQQFDRQPQLPVTIGIQREVIGIEELRRQARAFHTQVDLRDEGLGVAGVECREELGPNGIHAGQTCRIVYTVGIVGSSNESIHRHSASDHGAAVVDSRFGTVPMFSYPCIRGMFWKCCGWRRMLLHRQCVDSFYLWLYSMVFVSDKQETLLFDMKTLNWTVVPVEPRLTGEGLTLVYATMNSQNIPIALWGAGFGAFMMQTMTSYCVPHKTNTGLLHVREANGLVLGCSMLLM</sequence>
<evidence type="ECO:0000313" key="2">
    <source>
        <dbReference type="Proteomes" id="UP000001514"/>
    </source>
</evidence>
<reference evidence="1 2" key="1">
    <citation type="journal article" date="2011" name="Science">
        <title>The Selaginella genome identifies genetic changes associated with the evolution of vascular plants.</title>
        <authorList>
            <person name="Banks J.A."/>
            <person name="Nishiyama T."/>
            <person name="Hasebe M."/>
            <person name="Bowman J.L."/>
            <person name="Gribskov M."/>
            <person name="dePamphilis C."/>
            <person name="Albert V.A."/>
            <person name="Aono N."/>
            <person name="Aoyama T."/>
            <person name="Ambrose B.A."/>
            <person name="Ashton N.W."/>
            <person name="Axtell M.J."/>
            <person name="Barker E."/>
            <person name="Barker M.S."/>
            <person name="Bennetzen J.L."/>
            <person name="Bonawitz N.D."/>
            <person name="Chapple C."/>
            <person name="Cheng C."/>
            <person name="Correa L.G."/>
            <person name="Dacre M."/>
            <person name="DeBarry J."/>
            <person name="Dreyer I."/>
            <person name="Elias M."/>
            <person name="Engstrom E.M."/>
            <person name="Estelle M."/>
            <person name="Feng L."/>
            <person name="Finet C."/>
            <person name="Floyd S.K."/>
            <person name="Frommer W.B."/>
            <person name="Fujita T."/>
            <person name="Gramzow L."/>
            <person name="Gutensohn M."/>
            <person name="Harholt J."/>
            <person name="Hattori M."/>
            <person name="Heyl A."/>
            <person name="Hirai T."/>
            <person name="Hiwatashi Y."/>
            <person name="Ishikawa M."/>
            <person name="Iwata M."/>
            <person name="Karol K.G."/>
            <person name="Koehler B."/>
            <person name="Kolukisaoglu U."/>
            <person name="Kubo M."/>
            <person name="Kurata T."/>
            <person name="Lalonde S."/>
            <person name="Li K."/>
            <person name="Li Y."/>
            <person name="Litt A."/>
            <person name="Lyons E."/>
            <person name="Manning G."/>
            <person name="Maruyama T."/>
            <person name="Michael T.P."/>
            <person name="Mikami K."/>
            <person name="Miyazaki S."/>
            <person name="Morinaga S."/>
            <person name="Murata T."/>
            <person name="Mueller-Roeber B."/>
            <person name="Nelson D.R."/>
            <person name="Obara M."/>
            <person name="Oguri Y."/>
            <person name="Olmstead R.G."/>
            <person name="Onodera N."/>
            <person name="Petersen B.L."/>
            <person name="Pils B."/>
            <person name="Prigge M."/>
            <person name="Rensing S.A."/>
            <person name="Riano-Pachon D.M."/>
            <person name="Roberts A.W."/>
            <person name="Sato Y."/>
            <person name="Scheller H.V."/>
            <person name="Schulz B."/>
            <person name="Schulz C."/>
            <person name="Shakirov E.V."/>
            <person name="Shibagaki N."/>
            <person name="Shinohara N."/>
            <person name="Shippen D.E."/>
            <person name="Soerensen I."/>
            <person name="Sotooka R."/>
            <person name="Sugimoto N."/>
            <person name="Sugita M."/>
            <person name="Sumikawa N."/>
            <person name="Tanurdzic M."/>
            <person name="Theissen G."/>
            <person name="Ulvskov P."/>
            <person name="Wakazuki S."/>
            <person name="Weng J.K."/>
            <person name="Willats W.W."/>
            <person name="Wipf D."/>
            <person name="Wolf P.G."/>
            <person name="Yang L."/>
            <person name="Zimmer A.D."/>
            <person name="Zhu Q."/>
            <person name="Mitros T."/>
            <person name="Hellsten U."/>
            <person name="Loque D."/>
            <person name="Otillar R."/>
            <person name="Salamov A."/>
            <person name="Schmutz J."/>
            <person name="Shapiro H."/>
            <person name="Lindquist E."/>
            <person name="Lucas S."/>
            <person name="Rokhsar D."/>
            <person name="Grigoriev I.V."/>
        </authorList>
    </citation>
    <scope>NUCLEOTIDE SEQUENCE [LARGE SCALE GENOMIC DNA]</scope>
</reference>